<dbReference type="PRINTS" id="PR00081">
    <property type="entry name" value="GDHRDH"/>
</dbReference>
<dbReference type="InterPro" id="IPR052178">
    <property type="entry name" value="Sec_Metab_Biosynth_SDR"/>
</dbReference>
<sequence length="197" mass="21559">MDAPVALITAGTAGLGAATARLLARNGFRVVVNYNSDHARANAFVNELTKISTLPRRNPFLVGLNIESPNFCSYQADLPTAATRLRDITSLSDNVDEDDWDRCFNLNVKSHLWLMKAARSYPDETEGISLRRRHWPVSSSVEAYAVTKAAQIHLVKGLATMAAPKIRVNSVSPGLMLTDVAEQVLCFIKSKSVTDTN</sequence>
<evidence type="ECO:0000256" key="2">
    <source>
        <dbReference type="ARBA" id="ARBA00022857"/>
    </source>
</evidence>
<dbReference type="Proteomes" id="UP001275084">
    <property type="component" value="Unassembled WGS sequence"/>
</dbReference>
<comment type="caution">
    <text evidence="4">The sequence shown here is derived from an EMBL/GenBank/DDBJ whole genome shotgun (WGS) entry which is preliminary data.</text>
</comment>
<reference evidence="4" key="2">
    <citation type="submission" date="2023-06" db="EMBL/GenBank/DDBJ databases">
        <authorList>
            <consortium name="Lawrence Berkeley National Laboratory"/>
            <person name="Haridas S."/>
            <person name="Hensen N."/>
            <person name="Bonometti L."/>
            <person name="Westerberg I."/>
            <person name="Brannstrom I.O."/>
            <person name="Guillou S."/>
            <person name="Cros-Aarteil S."/>
            <person name="Calhoun S."/>
            <person name="Kuo A."/>
            <person name="Mondo S."/>
            <person name="Pangilinan J."/>
            <person name="Riley R."/>
            <person name="Labutti K."/>
            <person name="Andreopoulos B."/>
            <person name="Lipzen A."/>
            <person name="Chen C."/>
            <person name="Yanf M."/>
            <person name="Daum C."/>
            <person name="Ng V."/>
            <person name="Clum A."/>
            <person name="Steindorff A."/>
            <person name="Ohm R."/>
            <person name="Martin F."/>
            <person name="Silar P."/>
            <person name="Natvig D."/>
            <person name="Lalanne C."/>
            <person name="Gautier V."/>
            <person name="Ament-Velasquez S.L."/>
            <person name="Kruys A."/>
            <person name="Hutchinson M.I."/>
            <person name="Powell A.J."/>
            <person name="Barry K."/>
            <person name="Miller A.N."/>
            <person name="Grigoriev I.V."/>
            <person name="Debuchy R."/>
            <person name="Gladieux P."/>
            <person name="Thoren M.H."/>
            <person name="Johannesson H."/>
        </authorList>
    </citation>
    <scope>NUCLEOTIDE SEQUENCE</scope>
    <source>
        <strain evidence="4">CBS 955.72</strain>
    </source>
</reference>
<dbReference type="PANTHER" id="PTHR43618:SF13">
    <property type="entry name" value="CHAIN DEHYDROGENASE, PUTATIVE (AFU_ORTHOLOGUE AFUA_1G17650)-RELATED"/>
    <property type="match status" value="1"/>
</dbReference>
<evidence type="ECO:0000313" key="5">
    <source>
        <dbReference type="Proteomes" id="UP001275084"/>
    </source>
</evidence>
<dbReference type="CDD" id="cd05233">
    <property type="entry name" value="SDR_c"/>
    <property type="match status" value="1"/>
</dbReference>
<evidence type="ECO:0000313" key="4">
    <source>
        <dbReference type="EMBL" id="KAK3341727.1"/>
    </source>
</evidence>
<dbReference type="InterPro" id="IPR002347">
    <property type="entry name" value="SDR_fam"/>
</dbReference>
<name>A0AAJ0M8J3_9PEZI</name>
<dbReference type="GO" id="GO:0016491">
    <property type="term" value="F:oxidoreductase activity"/>
    <property type="evidence" value="ECO:0007669"/>
    <property type="project" value="UniProtKB-KW"/>
</dbReference>
<keyword evidence="2" id="KW-0521">NADP</keyword>
<dbReference type="InterPro" id="IPR036291">
    <property type="entry name" value="NAD(P)-bd_dom_sf"/>
</dbReference>
<gene>
    <name evidence="4" type="ORF">B0T25DRAFT_574071</name>
</gene>
<reference evidence="4" key="1">
    <citation type="journal article" date="2023" name="Mol. Phylogenet. Evol.">
        <title>Genome-scale phylogeny and comparative genomics of the fungal order Sordariales.</title>
        <authorList>
            <person name="Hensen N."/>
            <person name="Bonometti L."/>
            <person name="Westerberg I."/>
            <person name="Brannstrom I.O."/>
            <person name="Guillou S."/>
            <person name="Cros-Aarteil S."/>
            <person name="Calhoun S."/>
            <person name="Haridas S."/>
            <person name="Kuo A."/>
            <person name="Mondo S."/>
            <person name="Pangilinan J."/>
            <person name="Riley R."/>
            <person name="LaButti K."/>
            <person name="Andreopoulos B."/>
            <person name="Lipzen A."/>
            <person name="Chen C."/>
            <person name="Yan M."/>
            <person name="Daum C."/>
            <person name="Ng V."/>
            <person name="Clum A."/>
            <person name="Steindorff A."/>
            <person name="Ohm R.A."/>
            <person name="Martin F."/>
            <person name="Silar P."/>
            <person name="Natvig D.O."/>
            <person name="Lalanne C."/>
            <person name="Gautier V."/>
            <person name="Ament-Velasquez S.L."/>
            <person name="Kruys A."/>
            <person name="Hutchinson M.I."/>
            <person name="Powell A.J."/>
            <person name="Barry K."/>
            <person name="Miller A.N."/>
            <person name="Grigoriev I.V."/>
            <person name="Debuchy R."/>
            <person name="Gladieux P."/>
            <person name="Hiltunen Thoren M."/>
            <person name="Johannesson H."/>
        </authorList>
    </citation>
    <scope>NUCLEOTIDE SEQUENCE</scope>
    <source>
        <strain evidence="4">CBS 955.72</strain>
    </source>
</reference>
<accession>A0AAJ0M8J3</accession>
<dbReference type="EMBL" id="JAUIQD010000008">
    <property type="protein sequence ID" value="KAK3341727.1"/>
    <property type="molecule type" value="Genomic_DNA"/>
</dbReference>
<evidence type="ECO:0000256" key="1">
    <source>
        <dbReference type="ARBA" id="ARBA00006484"/>
    </source>
</evidence>
<dbReference type="AlphaFoldDB" id="A0AAJ0M8J3"/>
<comment type="similarity">
    <text evidence="1">Belongs to the short-chain dehydrogenases/reductases (SDR) family.</text>
</comment>
<organism evidence="4 5">
    <name type="scientific">Lasiosphaeria hispida</name>
    <dbReference type="NCBI Taxonomy" id="260671"/>
    <lineage>
        <taxon>Eukaryota</taxon>
        <taxon>Fungi</taxon>
        <taxon>Dikarya</taxon>
        <taxon>Ascomycota</taxon>
        <taxon>Pezizomycotina</taxon>
        <taxon>Sordariomycetes</taxon>
        <taxon>Sordariomycetidae</taxon>
        <taxon>Sordariales</taxon>
        <taxon>Lasiosphaeriaceae</taxon>
        <taxon>Lasiosphaeria</taxon>
    </lineage>
</organism>
<evidence type="ECO:0000256" key="3">
    <source>
        <dbReference type="ARBA" id="ARBA00023002"/>
    </source>
</evidence>
<protein>
    <submittedName>
        <fullName evidence="4">Uncharacterized protein</fullName>
    </submittedName>
</protein>
<proteinExistence type="inferred from homology"/>
<dbReference type="PANTHER" id="PTHR43618">
    <property type="entry name" value="7-ALPHA-HYDROXYSTEROID DEHYDROGENASE"/>
    <property type="match status" value="1"/>
</dbReference>
<keyword evidence="5" id="KW-1185">Reference proteome</keyword>
<keyword evidence="3" id="KW-0560">Oxidoreductase</keyword>
<dbReference type="SUPFAM" id="SSF51735">
    <property type="entry name" value="NAD(P)-binding Rossmann-fold domains"/>
    <property type="match status" value="1"/>
</dbReference>
<dbReference type="Pfam" id="PF00106">
    <property type="entry name" value="adh_short"/>
    <property type="match status" value="1"/>
</dbReference>
<dbReference type="Gene3D" id="3.40.50.720">
    <property type="entry name" value="NAD(P)-binding Rossmann-like Domain"/>
    <property type="match status" value="2"/>
</dbReference>